<accession>A0A074VFT1</accession>
<name>A0A074VFT1_9NEIS</name>
<protein>
    <submittedName>
        <fullName evidence="2">Uncharacterized protein</fullName>
    </submittedName>
</protein>
<gene>
    <name evidence="2" type="ORF">SASC598J21_008980</name>
</gene>
<evidence type="ECO:0000313" key="2">
    <source>
        <dbReference type="EMBL" id="KEQ01320.1"/>
    </source>
</evidence>
<proteinExistence type="predicted"/>
<organism evidence="2 3">
    <name type="scientific">Snodgrassella alvi SCGC AB-598-J21</name>
    <dbReference type="NCBI Taxonomy" id="1385367"/>
    <lineage>
        <taxon>Bacteria</taxon>
        <taxon>Pseudomonadati</taxon>
        <taxon>Pseudomonadota</taxon>
        <taxon>Betaproteobacteria</taxon>
        <taxon>Neisseriales</taxon>
        <taxon>Neisseriaceae</taxon>
        <taxon>Snodgrassella</taxon>
    </lineage>
</organism>
<keyword evidence="1" id="KW-1133">Transmembrane helix</keyword>
<dbReference type="AlphaFoldDB" id="A0A074VFT1"/>
<keyword evidence="1" id="KW-0812">Transmembrane</keyword>
<feature type="transmembrane region" description="Helical" evidence="1">
    <location>
        <begin position="6"/>
        <end position="30"/>
    </location>
</feature>
<keyword evidence="1" id="KW-0472">Membrane</keyword>
<reference evidence="2 3" key="1">
    <citation type="journal article" date="2014" name="PLoS Genet.">
        <title>Hidden diversity in honey bee gut symbionts detected by single-cell genomics.</title>
        <authorList>
            <person name="Engel P."/>
            <person name="Stepanauskas R."/>
            <person name="Moran N."/>
        </authorList>
    </citation>
    <scope>NUCLEOTIDE SEQUENCE [LARGE SCALE GENOMIC DNA]</scope>
    <source>
        <strain evidence="2 3">SCGC AB-598-J21</strain>
    </source>
</reference>
<evidence type="ECO:0000313" key="3">
    <source>
        <dbReference type="Proteomes" id="UP000027644"/>
    </source>
</evidence>
<dbReference type="EMBL" id="AVQL01000426">
    <property type="protein sequence ID" value="KEQ01320.1"/>
    <property type="molecule type" value="Genomic_DNA"/>
</dbReference>
<sequence length="52" mass="6095">MNRTIITLLIVSYLFTKLTPVYHIILLDYISLKYSIKKIHTELQNLSLVVMS</sequence>
<evidence type="ECO:0000256" key="1">
    <source>
        <dbReference type="SAM" id="Phobius"/>
    </source>
</evidence>
<dbReference type="Proteomes" id="UP000027644">
    <property type="component" value="Unassembled WGS sequence"/>
</dbReference>
<comment type="caution">
    <text evidence="2">The sequence shown here is derived from an EMBL/GenBank/DDBJ whole genome shotgun (WGS) entry which is preliminary data.</text>
</comment>